<accession>A0A414M815</accession>
<name>A0A414M815_9BACE</name>
<proteinExistence type="predicted"/>
<dbReference type="RefSeq" id="WP_118226165.1">
    <property type="nucleotide sequence ID" value="NZ_JAQECU010000001.1"/>
</dbReference>
<sequence length="263" mass="31760">MNQELNKQVAYIVLSCDPYSDIWDAYGELFKRHWADCPYDFYLASHQKTFEKYGFKSILIGEDKSWSHGLLFVLDYIQKKGYSYVIIAFDDLLISKKVDTKYVSSAINIFIQEKGECLRFDPIRTSRCANHNRYYGRIYDKVPYRVTLGFTLWNVEVLKKITIENESAWQFEKNATERSFEYKDFFCTWKRPFDFINLVNKRKLDITEYRKLKKLIPNAEYDREQVFVIKERLKGYILRAFLRFYPVKYQYAFHKFFTKPIDI</sequence>
<dbReference type="Proteomes" id="UP000283538">
    <property type="component" value="Unassembled WGS sequence"/>
</dbReference>
<evidence type="ECO:0000313" key="2">
    <source>
        <dbReference type="Proteomes" id="UP000283538"/>
    </source>
</evidence>
<dbReference type="EMBL" id="QSLA01000015">
    <property type="protein sequence ID" value="RHF06608.1"/>
    <property type="molecule type" value="Genomic_DNA"/>
</dbReference>
<comment type="caution">
    <text evidence="1">The sequence shown here is derived from an EMBL/GenBank/DDBJ whole genome shotgun (WGS) entry which is preliminary data.</text>
</comment>
<gene>
    <name evidence="1" type="ORF">DW701_12995</name>
</gene>
<protein>
    <submittedName>
        <fullName evidence="1">Uncharacterized protein</fullName>
    </submittedName>
</protein>
<dbReference type="AlphaFoldDB" id="A0A414M815"/>
<evidence type="ECO:0000313" key="1">
    <source>
        <dbReference type="EMBL" id="RHF06608.1"/>
    </source>
</evidence>
<reference evidence="1 2" key="1">
    <citation type="submission" date="2018-08" db="EMBL/GenBank/DDBJ databases">
        <title>A genome reference for cultivated species of the human gut microbiota.</title>
        <authorList>
            <person name="Zou Y."/>
            <person name="Xue W."/>
            <person name="Luo G."/>
        </authorList>
    </citation>
    <scope>NUCLEOTIDE SEQUENCE [LARGE SCALE GENOMIC DNA]</scope>
    <source>
        <strain evidence="1 2">AM26-26AC</strain>
    </source>
</reference>
<organism evidence="1 2">
    <name type="scientific">Bacteroides eggerthii</name>
    <dbReference type="NCBI Taxonomy" id="28111"/>
    <lineage>
        <taxon>Bacteria</taxon>
        <taxon>Pseudomonadati</taxon>
        <taxon>Bacteroidota</taxon>
        <taxon>Bacteroidia</taxon>
        <taxon>Bacteroidales</taxon>
        <taxon>Bacteroidaceae</taxon>
        <taxon>Bacteroides</taxon>
    </lineage>
</organism>